<dbReference type="CDD" id="cd09726">
    <property type="entry name" value="RAMP_I_III"/>
    <property type="match status" value="1"/>
</dbReference>
<evidence type="ECO:0000256" key="1">
    <source>
        <dbReference type="ARBA" id="ARBA00023118"/>
    </source>
</evidence>
<dbReference type="STRING" id="479431.Namu_1228"/>
<keyword evidence="6" id="KW-1185">Reference proteome</keyword>
<dbReference type="eggNOG" id="COG1337">
    <property type="taxonomic scope" value="Bacteria"/>
</dbReference>
<keyword evidence="1" id="KW-0051">Antiviral defense</keyword>
<dbReference type="Proteomes" id="UP000002218">
    <property type="component" value="Chromosome"/>
</dbReference>
<feature type="domain" description="CRISPR type III-associated protein" evidence="4">
    <location>
        <begin position="241"/>
        <end position="421"/>
    </location>
</feature>
<evidence type="ECO:0000313" key="5">
    <source>
        <dbReference type="EMBL" id="ACV77633.1"/>
    </source>
</evidence>
<sequence precursor="true">MSTITLIRVDGTVDGPWAIGSGEAGQEINQAMLVDERTQAPVLPSTTLAGALRAHLGEPSASDWLGPDSDASDEQGKPLSATSPSRLWALGAITTAGRDDARLERRTAIDPQRGAAGGQTLRTEHVVDVADPDRSSFRWVLQHDGAIDLALLDRLADWSCAIGARQTLGLGRMRVSRVEAITLNLSEARQLTWWLTQRAEWLREPAGQQNVESPEDGPHEVRCGTATESGYPVFSYLWRIVDPLHVGTPSKGGDDVATAPDGGRIAQLAPLRRSRTVPGAAEVPGSAWKGVFRHRCEFILRACGAGEDQIAAVVGVLFGASGEDGPGRRRGLLVFDRSTVVAPPDAVTSRSHVAIDRISGGAADGLLYRIESVDRGELTLTVRSFAQLPAPVGNLLDHVVRDLHDGVVGIGGSTTRGYGTIAVTGDPPTPGPVDLQGLGTFASTVLNSAKAPA</sequence>
<dbReference type="EMBL" id="CP001737">
    <property type="protein sequence ID" value="ACV77633.1"/>
    <property type="molecule type" value="Genomic_DNA"/>
</dbReference>
<gene>
    <name evidence="5" type="ordered locus">Namu_1228</name>
</gene>
<comment type="subunit">
    <text evidence="2">Part of the Csm effector complex that includes Cas10, Csm2, Csm3, Csm4 and Csm5.</text>
</comment>
<protein>
    <recommendedName>
        <fullName evidence="4">CRISPR type III-associated protein domain-containing protein</fullName>
    </recommendedName>
</protein>
<evidence type="ECO:0000259" key="4">
    <source>
        <dbReference type="Pfam" id="PF03787"/>
    </source>
</evidence>
<dbReference type="HOGENOM" id="CLU_598152_0_0_11"/>
<organism evidence="5 6">
    <name type="scientific">Nakamurella multipartita (strain ATCC 700099 / DSM 44233 / CIP 104796 / JCM 9543 / NBRC 105858 / Y-104)</name>
    <name type="common">Microsphaera multipartita</name>
    <dbReference type="NCBI Taxonomy" id="479431"/>
    <lineage>
        <taxon>Bacteria</taxon>
        <taxon>Bacillati</taxon>
        <taxon>Actinomycetota</taxon>
        <taxon>Actinomycetes</taxon>
        <taxon>Nakamurellales</taxon>
        <taxon>Nakamurellaceae</taxon>
        <taxon>Nakamurella</taxon>
    </lineage>
</organism>
<evidence type="ECO:0000256" key="3">
    <source>
        <dbReference type="SAM" id="MobiDB-lite"/>
    </source>
</evidence>
<dbReference type="AlphaFoldDB" id="C8XDG9"/>
<accession>C8XDG9</accession>
<dbReference type="InParanoid" id="C8XDG9"/>
<dbReference type="Pfam" id="PF03787">
    <property type="entry name" value="RAMPs"/>
    <property type="match status" value="1"/>
</dbReference>
<dbReference type="InterPro" id="IPR005537">
    <property type="entry name" value="RAMP_III_fam"/>
</dbReference>
<dbReference type="PANTHER" id="PTHR35579">
    <property type="entry name" value="CRISPR SYSTEM CMS ENDORIBONUCLEASE CSM3"/>
    <property type="match status" value="1"/>
</dbReference>
<evidence type="ECO:0000313" key="6">
    <source>
        <dbReference type="Proteomes" id="UP000002218"/>
    </source>
</evidence>
<reference evidence="5 6" key="2">
    <citation type="journal article" date="2010" name="Stand. Genomic Sci.">
        <title>Complete genome sequence of Nakamurella multipartita type strain (Y-104).</title>
        <authorList>
            <person name="Tice H."/>
            <person name="Mayilraj S."/>
            <person name="Sims D."/>
            <person name="Lapidus A."/>
            <person name="Nolan M."/>
            <person name="Lucas S."/>
            <person name="Glavina Del Rio T."/>
            <person name="Copeland A."/>
            <person name="Cheng J.F."/>
            <person name="Meincke L."/>
            <person name="Bruce D."/>
            <person name="Goodwin L."/>
            <person name="Pitluck S."/>
            <person name="Ivanova N."/>
            <person name="Mavromatis K."/>
            <person name="Ovchinnikova G."/>
            <person name="Pati A."/>
            <person name="Chen A."/>
            <person name="Palaniappan K."/>
            <person name="Land M."/>
            <person name="Hauser L."/>
            <person name="Chang Y.J."/>
            <person name="Jeffries C.D."/>
            <person name="Detter J.C."/>
            <person name="Brettin T."/>
            <person name="Rohde M."/>
            <person name="Goker M."/>
            <person name="Bristow J."/>
            <person name="Eisen J.A."/>
            <person name="Markowitz V."/>
            <person name="Hugenholtz P."/>
            <person name="Kyrpides N.C."/>
            <person name="Klenk H.P."/>
            <person name="Chen F."/>
        </authorList>
    </citation>
    <scope>NUCLEOTIDE SEQUENCE [LARGE SCALE GENOMIC DNA]</scope>
    <source>
        <strain evidence="6">ATCC 700099 / DSM 44233 / CIP 104796 / JCM 9543 / NBRC 105858 / Y-104</strain>
    </source>
</reference>
<evidence type="ECO:0000256" key="2">
    <source>
        <dbReference type="ARBA" id="ARBA00093789"/>
    </source>
</evidence>
<dbReference type="KEGG" id="nml:Namu_1228"/>
<dbReference type="InterPro" id="IPR052216">
    <property type="entry name" value="CRISPR_Csm3_endoribonuclease"/>
</dbReference>
<name>C8XDG9_NAKMY</name>
<proteinExistence type="predicted"/>
<feature type="region of interest" description="Disordered" evidence="3">
    <location>
        <begin position="59"/>
        <end position="82"/>
    </location>
</feature>
<dbReference type="RefSeq" id="WP_015746545.1">
    <property type="nucleotide sequence ID" value="NC_013235.1"/>
</dbReference>
<dbReference type="GO" id="GO:0051607">
    <property type="term" value="P:defense response to virus"/>
    <property type="evidence" value="ECO:0007669"/>
    <property type="project" value="UniProtKB-KW"/>
</dbReference>
<dbReference type="PANTHER" id="PTHR35579:SF6">
    <property type="entry name" value="DUF324 DOMAIN-CONTAINING PROTEIN"/>
    <property type="match status" value="1"/>
</dbReference>
<reference evidence="6" key="1">
    <citation type="submission" date="2009-09" db="EMBL/GenBank/DDBJ databases">
        <title>The complete genome of Nakamurella multipartita DSM 44233.</title>
        <authorList>
            <consortium name="US DOE Joint Genome Institute (JGI-PGF)"/>
            <person name="Lucas S."/>
            <person name="Copeland A."/>
            <person name="Lapidus A."/>
            <person name="Glavina del Rio T."/>
            <person name="Dalin E."/>
            <person name="Tice H."/>
            <person name="Bruce D."/>
            <person name="Goodwin L."/>
            <person name="Pitluck S."/>
            <person name="Kyrpides N."/>
            <person name="Mavromatis K."/>
            <person name="Ivanova N."/>
            <person name="Ovchinnikova G."/>
            <person name="Sims D."/>
            <person name="Meincke L."/>
            <person name="Brettin T."/>
            <person name="Detter J.C."/>
            <person name="Han C."/>
            <person name="Larimer F."/>
            <person name="Land M."/>
            <person name="Hauser L."/>
            <person name="Markowitz V."/>
            <person name="Cheng J.-F."/>
            <person name="Hugenholtz P."/>
            <person name="Woyke T."/>
            <person name="Wu D."/>
            <person name="Klenk H.-P."/>
            <person name="Eisen J.A."/>
        </authorList>
    </citation>
    <scope>NUCLEOTIDE SEQUENCE [LARGE SCALE GENOMIC DNA]</scope>
    <source>
        <strain evidence="6">ATCC 700099 / DSM 44233 / CIP 104796 / JCM 9543 / NBRC 105858 / Y-104</strain>
    </source>
</reference>